<reference evidence="5 6" key="1">
    <citation type="submission" date="2016-07" db="EMBL/GenBank/DDBJ databases">
        <title>High microdiversification within the ubiquitous acI lineage of Actinobacteria.</title>
        <authorList>
            <person name="Neuenschwander S.M."/>
            <person name="Salcher M."/>
            <person name="Ghai R."/>
            <person name="Pernthaler J."/>
        </authorList>
    </citation>
    <scope>NUCLEOTIDE SEQUENCE [LARGE SCALE GENOMIC DNA]</scope>
    <source>
        <strain evidence="5">MMS-IIB-76</strain>
    </source>
</reference>
<dbReference type="SUPFAM" id="SSF53383">
    <property type="entry name" value="PLP-dependent transferases"/>
    <property type="match status" value="1"/>
</dbReference>
<gene>
    <name evidence="5" type="ORF">A1sIIB76_00215</name>
</gene>
<evidence type="ECO:0000256" key="2">
    <source>
        <dbReference type="PIRSR" id="PIRSR000390-1"/>
    </source>
</evidence>
<comment type="cofactor">
    <cofactor evidence="1">
        <name>pyridoxal 5'-phosphate</name>
        <dbReference type="ChEBI" id="CHEBI:597326"/>
    </cofactor>
</comment>
<dbReference type="GO" id="GO:0030170">
    <property type="term" value="F:pyridoxal phosphate binding"/>
    <property type="evidence" value="ECO:0007669"/>
    <property type="project" value="TreeGrafter"/>
</dbReference>
<dbReference type="AlphaFoldDB" id="A0AAC9YVM9"/>
<dbReference type="Proteomes" id="UP000217194">
    <property type="component" value="Chromosome"/>
</dbReference>
<dbReference type="InterPro" id="IPR015421">
    <property type="entry name" value="PyrdxlP-dep_Trfase_major"/>
</dbReference>
<dbReference type="GO" id="GO:0000271">
    <property type="term" value="P:polysaccharide biosynthetic process"/>
    <property type="evidence" value="ECO:0007669"/>
    <property type="project" value="TreeGrafter"/>
</dbReference>
<evidence type="ECO:0000256" key="3">
    <source>
        <dbReference type="PIRSR" id="PIRSR000390-2"/>
    </source>
</evidence>
<feature type="active site" description="Proton acceptor" evidence="2">
    <location>
        <position position="187"/>
    </location>
</feature>
<dbReference type="PIRSF" id="PIRSF000390">
    <property type="entry name" value="PLP_StrS"/>
    <property type="match status" value="1"/>
</dbReference>
<dbReference type="GO" id="GO:0008483">
    <property type="term" value="F:transaminase activity"/>
    <property type="evidence" value="ECO:0007669"/>
    <property type="project" value="TreeGrafter"/>
</dbReference>
<organism evidence="5 6">
    <name type="scientific">Candidatus Planktophila versatilis</name>
    <dbReference type="NCBI Taxonomy" id="1884905"/>
    <lineage>
        <taxon>Bacteria</taxon>
        <taxon>Bacillati</taxon>
        <taxon>Actinomycetota</taxon>
        <taxon>Actinomycetes</taxon>
        <taxon>Candidatus Nanopelagicales</taxon>
        <taxon>Candidatus Nanopelagicaceae</taxon>
        <taxon>Candidatus Planktophila</taxon>
    </lineage>
</organism>
<comment type="similarity">
    <text evidence="4">Belongs to the DegT/DnrJ/EryC1 family.</text>
</comment>
<evidence type="ECO:0000256" key="1">
    <source>
        <dbReference type="ARBA" id="ARBA00001933"/>
    </source>
</evidence>
<evidence type="ECO:0000313" key="5">
    <source>
        <dbReference type="EMBL" id="ASY22053.1"/>
    </source>
</evidence>
<dbReference type="PANTHER" id="PTHR30244:SF34">
    <property type="entry name" value="DTDP-4-AMINO-4,6-DIDEOXYGALACTOSE TRANSAMINASE"/>
    <property type="match status" value="1"/>
</dbReference>
<feature type="modified residue" description="N6-(pyridoxal phosphate)lysine" evidence="3">
    <location>
        <position position="187"/>
    </location>
</feature>
<dbReference type="EMBL" id="CP016778">
    <property type="protein sequence ID" value="ASY22053.1"/>
    <property type="molecule type" value="Genomic_DNA"/>
</dbReference>
<proteinExistence type="inferred from homology"/>
<sequence length="370" mass="40803">MTKPIPLSLPSVGFFEALAAFKAVRSGWLTQFGGEVHQMEKNINDFYSGNSDRQIQTTSTSNGTTALHLALLALGVSPGDEVVIPNLSYIAVANAVLYCGAKPVVVDVSRDSWNIDLNGLLSSITQKTKAVVLVDNYGVRINSEVFRKTLPRNIAIIHDCAESFPAQVTKNGIGGADLVTLSCYANKVLTAGEGGAVIGNPEAIERIKILKNQAQNPKQKFSHSELGFNYRITNMQAAVFNVQWRKRERLLKRRQKIFQWYFAALSASSIKWDTSFRNDSTPWLFTILVENSNVSITKVIELLKKDGVESRPGFTPIASTAYLVDKIRISGSLIHSNELSKSIISLPTYPKLRQRDIKKIVNALQLAIGH</sequence>
<name>A0AAC9YVM9_9ACTN</name>
<dbReference type="Pfam" id="PF01041">
    <property type="entry name" value="DegT_DnrJ_EryC1"/>
    <property type="match status" value="1"/>
</dbReference>
<evidence type="ECO:0000313" key="6">
    <source>
        <dbReference type="Proteomes" id="UP000217194"/>
    </source>
</evidence>
<dbReference type="RefSeq" id="WP_095696672.1">
    <property type="nucleotide sequence ID" value="NZ_CP016778.1"/>
</dbReference>
<dbReference type="InterPro" id="IPR015424">
    <property type="entry name" value="PyrdxlP-dep_Trfase"/>
</dbReference>
<evidence type="ECO:0000256" key="4">
    <source>
        <dbReference type="RuleBase" id="RU004508"/>
    </source>
</evidence>
<keyword evidence="3 4" id="KW-0663">Pyridoxal phosphate</keyword>
<accession>A0AAC9YVM9</accession>
<dbReference type="PANTHER" id="PTHR30244">
    <property type="entry name" value="TRANSAMINASE"/>
    <property type="match status" value="1"/>
</dbReference>
<dbReference type="Gene3D" id="3.40.640.10">
    <property type="entry name" value="Type I PLP-dependent aspartate aminotransferase-like (Major domain)"/>
    <property type="match status" value="1"/>
</dbReference>
<protein>
    <submittedName>
        <fullName evidence="5">Perosamine synthetase</fullName>
    </submittedName>
</protein>
<dbReference type="InterPro" id="IPR000653">
    <property type="entry name" value="DegT/StrS_aminotransferase"/>
</dbReference>